<keyword evidence="3" id="KW-1185">Reference proteome</keyword>
<proteinExistence type="predicted"/>
<accession>A0ABR5J2I7</accession>
<reference evidence="2 3" key="1">
    <citation type="submission" date="2015-07" db="EMBL/GenBank/DDBJ databases">
        <authorList>
            <person name="Ju K.-S."/>
            <person name="Doroghazi J.R."/>
            <person name="Metcalf W.W."/>
        </authorList>
    </citation>
    <scope>NUCLEOTIDE SEQUENCE [LARGE SCALE GENOMIC DNA]</scope>
    <source>
        <strain evidence="2 3">NRRL B-3589</strain>
    </source>
</reference>
<feature type="domain" description="HTH cro/C1-type" evidence="1">
    <location>
        <begin position="18"/>
        <end position="73"/>
    </location>
</feature>
<name>A0ABR5J2I7_9ACTN</name>
<dbReference type="Pfam" id="PF13560">
    <property type="entry name" value="HTH_31"/>
    <property type="match status" value="1"/>
</dbReference>
<dbReference type="SMART" id="SM00530">
    <property type="entry name" value="HTH_XRE"/>
    <property type="match status" value="1"/>
</dbReference>
<dbReference type="EMBL" id="LGUT01002119">
    <property type="protein sequence ID" value="KOG87627.1"/>
    <property type="molecule type" value="Genomic_DNA"/>
</dbReference>
<protein>
    <submittedName>
        <fullName evidence="2">DNA-binding protein</fullName>
    </submittedName>
</protein>
<dbReference type="GO" id="GO:0003677">
    <property type="term" value="F:DNA binding"/>
    <property type="evidence" value="ECO:0007669"/>
    <property type="project" value="UniProtKB-KW"/>
</dbReference>
<organism evidence="2 3">
    <name type="scientific">Streptomyces varsoviensis</name>
    <dbReference type="NCBI Taxonomy" id="67373"/>
    <lineage>
        <taxon>Bacteria</taxon>
        <taxon>Bacillati</taxon>
        <taxon>Actinomycetota</taxon>
        <taxon>Actinomycetes</taxon>
        <taxon>Kitasatosporales</taxon>
        <taxon>Streptomycetaceae</taxon>
        <taxon>Streptomyces</taxon>
    </lineage>
</organism>
<dbReference type="PROSITE" id="PS50943">
    <property type="entry name" value="HTH_CROC1"/>
    <property type="match status" value="1"/>
</dbReference>
<keyword evidence="2" id="KW-0238">DNA-binding</keyword>
<evidence type="ECO:0000313" key="3">
    <source>
        <dbReference type="Proteomes" id="UP000037020"/>
    </source>
</evidence>
<dbReference type="Pfam" id="PF19054">
    <property type="entry name" value="DUF5753"/>
    <property type="match status" value="1"/>
</dbReference>
<sequence length="286" mass="31533">MPSVSSPTLRQQRLGAELRKLRERAGLSSTAAASLLGGNQARISNIEAGRYAVSADRVRTLAGNYTCPDPDYVDALAGMTGTRKRGWWEEYRELLPKTLLDLAELEHHSTAVRVAVVVHIPGLLQTTEYARATFRENLPPLRPHEVEHRVSYRIKRQAILFGANPAPYTAIVHEAALRMGHGGPRVTSEQLDHLNEMSEHSHISVLVIPFGEASFPISGQPITYAGGPVPQLDTVVVDTEMGCDFLDAEAQLTKYTSVLDRMESRALGPTQSRDLIHRIAQETRKG</sequence>
<dbReference type="InterPro" id="IPR001387">
    <property type="entry name" value="Cro/C1-type_HTH"/>
</dbReference>
<evidence type="ECO:0000313" key="2">
    <source>
        <dbReference type="EMBL" id="KOG87627.1"/>
    </source>
</evidence>
<dbReference type="SUPFAM" id="SSF47413">
    <property type="entry name" value="lambda repressor-like DNA-binding domains"/>
    <property type="match status" value="1"/>
</dbReference>
<comment type="caution">
    <text evidence="2">The sequence shown here is derived from an EMBL/GenBank/DDBJ whole genome shotgun (WGS) entry which is preliminary data.</text>
</comment>
<dbReference type="RefSeq" id="WP_030878606.1">
    <property type="nucleotide sequence ID" value="NZ_JBIRHZ010000002.1"/>
</dbReference>
<dbReference type="InterPro" id="IPR043917">
    <property type="entry name" value="DUF5753"/>
</dbReference>
<dbReference type="CDD" id="cd00093">
    <property type="entry name" value="HTH_XRE"/>
    <property type="match status" value="1"/>
</dbReference>
<gene>
    <name evidence="2" type="ORF">ADK38_24380</name>
</gene>
<dbReference type="Proteomes" id="UP000037020">
    <property type="component" value="Unassembled WGS sequence"/>
</dbReference>
<dbReference type="InterPro" id="IPR010982">
    <property type="entry name" value="Lambda_DNA-bd_dom_sf"/>
</dbReference>
<evidence type="ECO:0000259" key="1">
    <source>
        <dbReference type="PROSITE" id="PS50943"/>
    </source>
</evidence>
<dbReference type="Gene3D" id="1.10.260.40">
    <property type="entry name" value="lambda repressor-like DNA-binding domains"/>
    <property type="match status" value="1"/>
</dbReference>